<dbReference type="EMBL" id="AADV02000014">
    <property type="protein sequence ID" value="EAM50839.1"/>
    <property type="molecule type" value="Genomic_DNA"/>
</dbReference>
<accession>Q4C3U8</accession>
<evidence type="ECO:0000256" key="1">
    <source>
        <dbReference type="PROSITE-ProRule" id="PRU00169"/>
    </source>
</evidence>
<dbReference type="GO" id="GO:0000160">
    <property type="term" value="P:phosphorelay signal transduction system"/>
    <property type="evidence" value="ECO:0007669"/>
    <property type="project" value="InterPro"/>
</dbReference>
<dbReference type="PIRSF" id="PIRSF026434">
    <property type="entry name" value="RR_ycf55_prd"/>
    <property type="match status" value="1"/>
</dbReference>
<dbReference type="RefSeq" id="WP_007305511.1">
    <property type="nucleotide sequence ID" value="NZ_AADV02000014.1"/>
</dbReference>
<dbReference type="KEGG" id="cwa:CwatDRAFT_3918"/>
<name>Q4C3U8_CROWT</name>
<dbReference type="AlphaFoldDB" id="Q4C3U8"/>
<dbReference type="PANTHER" id="PTHR45566:SF1">
    <property type="entry name" value="HTH-TYPE TRANSCRIPTIONAL REGULATOR YHJB-RELATED"/>
    <property type="match status" value="1"/>
</dbReference>
<reference evidence="3" key="2">
    <citation type="submission" date="2005-06" db="EMBL/GenBank/DDBJ databases">
        <title>Sequencing of the draft genome and assembly of Crocosphaera watsonii WH 8501.</title>
        <authorList>
            <consortium name="US DOE Joint Genome Institute (JGI-PGF)"/>
            <person name="Copeland A."/>
            <person name="Lucas S."/>
            <person name="Lapidus A."/>
            <person name="Barry K."/>
            <person name="Detter C."/>
            <person name="Glavina T."/>
            <person name="Hammon N."/>
            <person name="Israni S."/>
            <person name="Pitluck S."/>
            <person name="Richardson P."/>
        </authorList>
    </citation>
    <scope>NUCLEOTIDE SEQUENCE [LARGE SCALE GENOMIC DNA]</scope>
    <source>
        <strain evidence="3">WH 8501</strain>
    </source>
</reference>
<dbReference type="InterPro" id="IPR001789">
    <property type="entry name" value="Sig_transdc_resp-reg_receiver"/>
</dbReference>
<evidence type="ECO:0000313" key="4">
    <source>
        <dbReference type="Proteomes" id="UP000003922"/>
    </source>
</evidence>
<reference evidence="3" key="1">
    <citation type="submission" date="2004-02" db="EMBL/GenBank/DDBJ databases">
        <authorList>
            <consortium name="DOE Joint Genome Institute"/>
        </authorList>
    </citation>
    <scope>NUCLEOTIDE SEQUENCE [LARGE SCALE GENOMIC DNA]</scope>
    <source>
        <strain evidence="3">WH 8501</strain>
    </source>
</reference>
<dbReference type="SUPFAM" id="SSF52172">
    <property type="entry name" value="CheY-like"/>
    <property type="match status" value="1"/>
</dbReference>
<protein>
    <submittedName>
        <fullName evidence="3">Response regulator receiver</fullName>
    </submittedName>
</protein>
<keyword evidence="1" id="KW-0597">Phosphoprotein</keyword>
<dbReference type="Pfam" id="PF00072">
    <property type="entry name" value="Response_reg"/>
    <property type="match status" value="1"/>
</dbReference>
<dbReference type="OrthoDB" id="458149at2"/>
<dbReference type="Proteomes" id="UP000003922">
    <property type="component" value="Unassembled WGS sequence"/>
</dbReference>
<dbReference type="PANTHER" id="PTHR45566">
    <property type="entry name" value="HTH-TYPE TRANSCRIPTIONAL REGULATOR YHJB-RELATED"/>
    <property type="match status" value="1"/>
</dbReference>
<dbReference type="InterPro" id="IPR022552">
    <property type="entry name" value="UPF_Ycf55"/>
</dbReference>
<feature type="domain" description="Response regulatory" evidence="2">
    <location>
        <begin position="7"/>
        <end position="125"/>
    </location>
</feature>
<dbReference type="PROSITE" id="PS50110">
    <property type="entry name" value="RESPONSE_REGULATORY"/>
    <property type="match status" value="1"/>
</dbReference>
<gene>
    <name evidence="3" type="ORF">CwatDRAFT_3918</name>
</gene>
<comment type="caution">
    <text evidence="3">The sequence shown here is derived from an EMBL/GenBank/DDBJ whole genome shotgun (WGS) entry which is preliminary data.</text>
</comment>
<evidence type="ECO:0000313" key="3">
    <source>
        <dbReference type="EMBL" id="EAM50839.1"/>
    </source>
</evidence>
<dbReference type="Gene3D" id="3.40.50.2300">
    <property type="match status" value="1"/>
</dbReference>
<dbReference type="Pfam" id="PF12452">
    <property type="entry name" value="DUF3685"/>
    <property type="match status" value="1"/>
</dbReference>
<dbReference type="InterPro" id="IPR051015">
    <property type="entry name" value="EvgA-like"/>
</dbReference>
<reference evidence="3" key="3">
    <citation type="submission" date="2016-12" db="EMBL/GenBank/DDBJ databases">
        <title>Annotation of the draft genome assembly of Crocosphaera watsonii WH 8501.</title>
        <authorList>
            <consortium name="US DOE Joint Genome Institute (JGI-ORNL)"/>
            <person name="Larimer F."/>
            <person name="Land M."/>
        </authorList>
    </citation>
    <scope>NUCLEOTIDE SEQUENCE</scope>
    <source>
        <strain evidence="3">WH 8501</strain>
    </source>
</reference>
<sequence>MSDRPISLLIVDKDPIFRLGLATSLSSNSQWEISSQTDNLKDALNQLSSNTFDLIILDPNLINETLTIETFYQQAQTSQPEIKLCLLSYDLSLQQQEEFKKIGIEGYLNKGTFIENLLENWQRIIQGELIWPTITAGQLSQVKTETTQENWLSKVRKSGLEQINNNLQGLNENIKNRPTSKLDKIFWKGRKRELLTARWLVKQLLPMEVILLSPPASSRENFASTVTLAAEEKGLKIFDETMYTLSNNLDNLTNYSLEIDILKFEKRKEILEIVLKQLYRIISDIKFIERDGVKLSKTRHSLSILARLWRESALIFLSKYCNDQEKFFLEDIETIIEENEDIVSQEILRKIPRFPELFDFLLSGSEGSIQEMSQGKEEEKKILHNLLIQVANAIISLILNYFSNNEKIKERLYNLETVSSREIAKFRNRLAWEYRKQQYWGEPKDIFESQYRLFFFNEKGIDSSVIYSPRQKELNSLRGIKWSVTILLEIRDATSPLLRSLVGTVGKALVYVLTQVIGRGIGLVGKGILQGIGNSFSERDYQKKPAKQKSKY</sequence>
<dbReference type="InterPro" id="IPR011006">
    <property type="entry name" value="CheY-like_superfamily"/>
</dbReference>
<dbReference type="InterPro" id="IPR016837">
    <property type="entry name" value="Uncharacterised_Ycf55_cyanobac"/>
</dbReference>
<keyword evidence="4" id="KW-1185">Reference proteome</keyword>
<feature type="modified residue" description="4-aspartylphosphate" evidence="1">
    <location>
        <position position="58"/>
    </location>
</feature>
<evidence type="ECO:0000259" key="2">
    <source>
        <dbReference type="PROSITE" id="PS50110"/>
    </source>
</evidence>
<organism evidence="3 4">
    <name type="scientific">Crocosphaera watsonii WH 8501</name>
    <dbReference type="NCBI Taxonomy" id="165597"/>
    <lineage>
        <taxon>Bacteria</taxon>
        <taxon>Bacillati</taxon>
        <taxon>Cyanobacteriota</taxon>
        <taxon>Cyanophyceae</taxon>
        <taxon>Oscillatoriophycideae</taxon>
        <taxon>Chroococcales</taxon>
        <taxon>Aphanothecaceae</taxon>
        <taxon>Crocosphaera</taxon>
    </lineage>
</organism>
<proteinExistence type="predicted"/>